<dbReference type="PROSITE" id="PS50928">
    <property type="entry name" value="ABC_TM1"/>
    <property type="match status" value="1"/>
</dbReference>
<comment type="caution">
    <text evidence="11">The sequence shown here is derived from an EMBL/GenBank/DDBJ whole genome shotgun (WGS) entry which is preliminary data.</text>
</comment>
<organism evidence="11 12">
    <name type="scientific">Cohnella endophytica</name>
    <dbReference type="NCBI Taxonomy" id="2419778"/>
    <lineage>
        <taxon>Bacteria</taxon>
        <taxon>Bacillati</taxon>
        <taxon>Bacillota</taxon>
        <taxon>Bacilli</taxon>
        <taxon>Bacillales</taxon>
        <taxon>Paenibacillaceae</taxon>
        <taxon>Cohnella</taxon>
    </lineage>
</organism>
<name>A0A494Y482_9BACL</name>
<evidence type="ECO:0000256" key="7">
    <source>
        <dbReference type="ARBA" id="ARBA00022989"/>
    </source>
</evidence>
<evidence type="ECO:0000259" key="10">
    <source>
        <dbReference type="PROSITE" id="PS50928"/>
    </source>
</evidence>
<evidence type="ECO:0000256" key="8">
    <source>
        <dbReference type="ARBA" id="ARBA00023136"/>
    </source>
</evidence>
<evidence type="ECO:0000313" key="11">
    <source>
        <dbReference type="EMBL" id="RKP56275.1"/>
    </source>
</evidence>
<comment type="similarity">
    <text evidence="2">Belongs to the binding-protein-dependent transport system permease family. MalFG subfamily.</text>
</comment>
<reference evidence="11 12" key="1">
    <citation type="submission" date="2018-10" db="EMBL/GenBank/DDBJ databases">
        <title>Cohnella sp. M2MS4P-1, whole genome shotgun sequence.</title>
        <authorList>
            <person name="Tuo L."/>
        </authorList>
    </citation>
    <scope>NUCLEOTIDE SEQUENCE [LARGE SCALE GENOMIC DNA]</scope>
    <source>
        <strain evidence="11 12">M2MS4P-1</strain>
    </source>
</reference>
<evidence type="ECO:0000256" key="9">
    <source>
        <dbReference type="RuleBase" id="RU363032"/>
    </source>
</evidence>
<dbReference type="PANTHER" id="PTHR32243">
    <property type="entry name" value="MALTOSE TRANSPORT SYSTEM PERMEASE-RELATED"/>
    <property type="match status" value="1"/>
</dbReference>
<dbReference type="InterPro" id="IPR050901">
    <property type="entry name" value="BP-dep_ABC_trans_perm"/>
</dbReference>
<dbReference type="Pfam" id="PF00528">
    <property type="entry name" value="BPD_transp_1"/>
    <property type="match status" value="1"/>
</dbReference>
<feature type="domain" description="ABC transmembrane type-1" evidence="10">
    <location>
        <begin position="62"/>
        <end position="256"/>
    </location>
</feature>
<dbReference type="GO" id="GO:0055085">
    <property type="term" value="P:transmembrane transport"/>
    <property type="evidence" value="ECO:0007669"/>
    <property type="project" value="InterPro"/>
</dbReference>
<dbReference type="InterPro" id="IPR000515">
    <property type="entry name" value="MetI-like"/>
</dbReference>
<feature type="transmembrane region" description="Helical" evidence="9">
    <location>
        <begin position="66"/>
        <end position="87"/>
    </location>
</feature>
<feature type="transmembrane region" description="Helical" evidence="9">
    <location>
        <begin position="99"/>
        <end position="120"/>
    </location>
</feature>
<evidence type="ECO:0000256" key="5">
    <source>
        <dbReference type="ARBA" id="ARBA00022597"/>
    </source>
</evidence>
<dbReference type="GO" id="GO:0005886">
    <property type="term" value="C:plasma membrane"/>
    <property type="evidence" value="ECO:0007669"/>
    <property type="project" value="UniProtKB-SubCell"/>
</dbReference>
<sequence length="271" mass="30251">MNLIRVTRAERFFGISFIVALSLFWIFPVIVTIKNSLQVDGLNNYVYIFTHKIAGLSIFRSFFNSLIVAVGDTTIILVVGTLAAFAFSKMVFIGRQKIYSIILMCLAIPAIVAVIPFFFILKKLHLYNTLGAVIIAEVAMTVPFAVLMMRNFFDNIPDELMESALIDGATKFQTFRRIYLPLSVPALINLGVLCIMWSFQDYLFPTMFLTNGSLTTATMAVNSFQGAFSFNPIDQGRFYASLVVLGMPAFIIFLFAQRYIANGITSGALKD</sequence>
<feature type="transmembrane region" description="Helical" evidence="9">
    <location>
        <begin position="126"/>
        <end position="147"/>
    </location>
</feature>
<evidence type="ECO:0000256" key="1">
    <source>
        <dbReference type="ARBA" id="ARBA00004651"/>
    </source>
</evidence>
<comment type="subcellular location">
    <subcellularLocation>
        <location evidence="1 9">Cell membrane</location>
        <topology evidence="1 9">Multi-pass membrane protein</topology>
    </subcellularLocation>
</comment>
<proteinExistence type="inferred from homology"/>
<feature type="transmembrane region" description="Helical" evidence="9">
    <location>
        <begin position="238"/>
        <end position="256"/>
    </location>
</feature>
<dbReference type="Proteomes" id="UP000282076">
    <property type="component" value="Unassembled WGS sequence"/>
</dbReference>
<keyword evidence="7 9" id="KW-1133">Transmembrane helix</keyword>
<keyword evidence="5" id="KW-0762">Sugar transport</keyword>
<feature type="transmembrane region" description="Helical" evidence="9">
    <location>
        <begin position="12"/>
        <end position="33"/>
    </location>
</feature>
<evidence type="ECO:0000256" key="3">
    <source>
        <dbReference type="ARBA" id="ARBA00022448"/>
    </source>
</evidence>
<dbReference type="Gene3D" id="1.10.3720.10">
    <property type="entry name" value="MetI-like"/>
    <property type="match status" value="1"/>
</dbReference>
<dbReference type="CDD" id="cd06261">
    <property type="entry name" value="TM_PBP2"/>
    <property type="match status" value="1"/>
</dbReference>
<gene>
    <name evidence="11" type="ORF">D7Z26_06470</name>
</gene>
<keyword evidence="4" id="KW-1003">Cell membrane</keyword>
<keyword evidence="3 9" id="KW-0813">Transport</keyword>
<keyword evidence="8 9" id="KW-0472">Membrane</keyword>
<evidence type="ECO:0000256" key="4">
    <source>
        <dbReference type="ARBA" id="ARBA00022475"/>
    </source>
</evidence>
<protein>
    <submittedName>
        <fullName evidence="11">Carbohydrate ABC transporter permease</fullName>
    </submittedName>
</protein>
<dbReference type="RefSeq" id="WP_120975242.1">
    <property type="nucleotide sequence ID" value="NZ_RBZM01000003.1"/>
</dbReference>
<dbReference type="EMBL" id="RBZM01000003">
    <property type="protein sequence ID" value="RKP56275.1"/>
    <property type="molecule type" value="Genomic_DNA"/>
</dbReference>
<dbReference type="OrthoDB" id="187395at2"/>
<dbReference type="PANTHER" id="PTHR32243:SF50">
    <property type="entry name" value="MALTOSE_MALTODEXTRIN TRANSPORT SYSTEM PERMEASE PROTEIN MALG"/>
    <property type="match status" value="1"/>
</dbReference>
<keyword evidence="12" id="KW-1185">Reference proteome</keyword>
<evidence type="ECO:0000256" key="6">
    <source>
        <dbReference type="ARBA" id="ARBA00022692"/>
    </source>
</evidence>
<keyword evidence="6 9" id="KW-0812">Transmembrane</keyword>
<evidence type="ECO:0000256" key="2">
    <source>
        <dbReference type="ARBA" id="ARBA00009047"/>
    </source>
</evidence>
<dbReference type="SUPFAM" id="SSF161098">
    <property type="entry name" value="MetI-like"/>
    <property type="match status" value="1"/>
</dbReference>
<feature type="transmembrane region" description="Helical" evidence="9">
    <location>
        <begin position="178"/>
        <end position="199"/>
    </location>
</feature>
<evidence type="ECO:0000313" key="12">
    <source>
        <dbReference type="Proteomes" id="UP000282076"/>
    </source>
</evidence>
<dbReference type="InterPro" id="IPR035906">
    <property type="entry name" value="MetI-like_sf"/>
</dbReference>
<accession>A0A494Y482</accession>
<dbReference type="AlphaFoldDB" id="A0A494Y482"/>